<gene>
    <name evidence="1" type="ORF">A3H61_00505</name>
</gene>
<evidence type="ECO:0008006" key="3">
    <source>
        <dbReference type="Google" id="ProtNLM"/>
    </source>
</evidence>
<evidence type="ECO:0000313" key="1">
    <source>
        <dbReference type="EMBL" id="OGY73655.1"/>
    </source>
</evidence>
<dbReference type="EMBL" id="MHJU01000009">
    <property type="protein sequence ID" value="OGY73655.1"/>
    <property type="molecule type" value="Genomic_DNA"/>
</dbReference>
<proteinExistence type="predicted"/>
<dbReference type="AlphaFoldDB" id="A0A1G2AAG2"/>
<protein>
    <recommendedName>
        <fullName evidence="3">Antitoxin</fullName>
    </recommendedName>
</protein>
<sequence length="102" mass="11679">MNLPNNLLQHLATANETIIFTNEGGKPAFVVLPYQKYLQFLNSADSSNKDGLTSDKLLDKINLEIAERREQLPLINEDDSVIRDTDEDEEEQLYLEDIEVKN</sequence>
<evidence type="ECO:0000313" key="2">
    <source>
        <dbReference type="Proteomes" id="UP000178315"/>
    </source>
</evidence>
<reference evidence="1 2" key="1">
    <citation type="journal article" date="2016" name="Nat. Commun.">
        <title>Thousands of microbial genomes shed light on interconnected biogeochemical processes in an aquifer system.</title>
        <authorList>
            <person name="Anantharaman K."/>
            <person name="Brown C.T."/>
            <person name="Hug L.A."/>
            <person name="Sharon I."/>
            <person name="Castelle C.J."/>
            <person name="Probst A.J."/>
            <person name="Thomas B.C."/>
            <person name="Singh A."/>
            <person name="Wilkins M.J."/>
            <person name="Karaoz U."/>
            <person name="Brodie E.L."/>
            <person name="Williams K.H."/>
            <person name="Hubbard S.S."/>
            <person name="Banfield J.F."/>
        </authorList>
    </citation>
    <scope>NUCLEOTIDE SEQUENCE [LARGE SCALE GENOMIC DNA]</scope>
</reference>
<comment type="caution">
    <text evidence="1">The sequence shown here is derived from an EMBL/GenBank/DDBJ whole genome shotgun (WGS) entry which is preliminary data.</text>
</comment>
<name>A0A1G2AAG2_9BACT</name>
<organism evidence="1 2">
    <name type="scientific">Candidatus Jacksonbacteria bacterium RIFCSPLOWO2_02_FULL_44_20</name>
    <dbReference type="NCBI Taxonomy" id="1798460"/>
    <lineage>
        <taxon>Bacteria</taxon>
        <taxon>Candidatus Jacksoniibacteriota</taxon>
    </lineage>
</organism>
<accession>A0A1G2AAG2</accession>
<dbReference type="Proteomes" id="UP000178315">
    <property type="component" value="Unassembled WGS sequence"/>
</dbReference>